<name>D1ATK3_ANACI</name>
<feature type="active site" description="Proton donor" evidence="5">
    <location>
        <position position="198"/>
    </location>
</feature>
<gene>
    <name evidence="6" type="primary">fbaB</name>
    <name evidence="6" type="ordered locus">ACIS_00202</name>
</gene>
<protein>
    <recommendedName>
        <fullName evidence="1">fructose-bisphosphate aldolase</fullName>
        <ecNumber evidence="1">4.1.2.13</ecNumber>
    </recommendedName>
</protein>
<evidence type="ECO:0000313" key="6">
    <source>
        <dbReference type="EMBL" id="ACZ48881.1"/>
    </source>
</evidence>
<dbReference type="InterPro" id="IPR050456">
    <property type="entry name" value="DeoC/FbaB_aldolase"/>
</dbReference>
<dbReference type="PANTHER" id="PTHR47916">
    <property type="entry name" value="FRUCTOSE-BISPHOSPHATE ALDOLASE CLASS 1"/>
    <property type="match status" value="1"/>
</dbReference>
<dbReference type="GO" id="GO:0006096">
    <property type="term" value="P:glycolytic process"/>
    <property type="evidence" value="ECO:0007669"/>
    <property type="project" value="UniProtKB-KW"/>
</dbReference>
<evidence type="ECO:0000256" key="2">
    <source>
        <dbReference type="ARBA" id="ARBA00023239"/>
    </source>
</evidence>
<feature type="active site" description="Schiff-base intermediate with dihydroxyacetone-P" evidence="5">
    <location>
        <position position="231"/>
    </location>
</feature>
<evidence type="ECO:0000313" key="7">
    <source>
        <dbReference type="Proteomes" id="UP000000630"/>
    </source>
</evidence>
<evidence type="ECO:0000256" key="3">
    <source>
        <dbReference type="ARBA" id="ARBA00023270"/>
    </source>
</evidence>
<dbReference type="eggNOG" id="COG1830">
    <property type="taxonomic scope" value="Bacteria"/>
</dbReference>
<reference evidence="6 7" key="1">
    <citation type="journal article" date="2010" name="J. Bacteriol.">
        <title>Complete genome sequence of Anaplasma marginale subsp. centrale.</title>
        <authorList>
            <person name="Herndon D.R."/>
            <person name="Palmer G.H."/>
            <person name="Shkap V."/>
            <person name="Knowles D.P. Jr."/>
            <person name="Brayton K.A."/>
        </authorList>
    </citation>
    <scope>NUCLEOTIDE SEQUENCE [LARGE SCALE GENOMIC DNA]</scope>
    <source>
        <strain evidence="6 7">Israel</strain>
    </source>
</reference>
<dbReference type="InterPro" id="IPR002915">
    <property type="entry name" value="DeoC/FbaB/LacD_aldolase"/>
</dbReference>
<dbReference type="Pfam" id="PF01791">
    <property type="entry name" value="DeoC"/>
    <property type="match status" value="1"/>
</dbReference>
<keyword evidence="7" id="KW-1185">Reference proteome</keyword>
<comment type="similarity">
    <text evidence="4">Belongs to the DeoC/FbaB aldolase family. FbaB subfamily.</text>
</comment>
<dbReference type="Proteomes" id="UP000000630">
    <property type="component" value="Chromosome"/>
</dbReference>
<evidence type="ECO:0000256" key="4">
    <source>
        <dbReference type="ARBA" id="ARBA00049653"/>
    </source>
</evidence>
<dbReference type="AlphaFoldDB" id="D1ATK3"/>
<dbReference type="SUPFAM" id="SSF51569">
    <property type="entry name" value="Aldolase"/>
    <property type="match status" value="1"/>
</dbReference>
<dbReference type="CDD" id="cd00958">
    <property type="entry name" value="DhnA"/>
    <property type="match status" value="1"/>
</dbReference>
<dbReference type="InterPro" id="IPR041720">
    <property type="entry name" value="FbaB-like"/>
</dbReference>
<dbReference type="GO" id="GO:0004332">
    <property type="term" value="F:fructose-bisphosphate aldolase activity"/>
    <property type="evidence" value="ECO:0007669"/>
    <property type="project" value="UniProtKB-EC"/>
</dbReference>
<accession>D1ATK3</accession>
<dbReference type="HOGENOM" id="CLU_057069_0_0_5"/>
<dbReference type="SMART" id="SM01133">
    <property type="entry name" value="DeoC"/>
    <property type="match status" value="1"/>
</dbReference>
<dbReference type="Gene3D" id="3.20.20.70">
    <property type="entry name" value="Aldolase class I"/>
    <property type="match status" value="1"/>
</dbReference>
<dbReference type="EC" id="4.1.2.13" evidence="1"/>
<evidence type="ECO:0000256" key="5">
    <source>
        <dbReference type="PIRSR" id="PIRSR038992-1"/>
    </source>
</evidence>
<dbReference type="PIRSF" id="PIRSF038992">
    <property type="entry name" value="Aldolase_Ia"/>
    <property type="match status" value="1"/>
</dbReference>
<keyword evidence="3" id="KW-0704">Schiff base</keyword>
<dbReference type="EMBL" id="CP001759">
    <property type="protein sequence ID" value="ACZ48881.1"/>
    <property type="molecule type" value="Genomic_DNA"/>
</dbReference>
<dbReference type="InterPro" id="IPR013785">
    <property type="entry name" value="Aldolase_TIM"/>
</dbReference>
<dbReference type="KEGG" id="acn:ACIS_00202"/>
<keyword evidence="2 6" id="KW-0456">Lyase</keyword>
<sequence>MVDHQLGGTSVAAGVAALCGFGGIMSLSEQVRHILSCYDGENPGVLTNLARMLLHGRLANTGRLLILPVDQGLEHGPVRSFGANPDAYDPHYHFRLAMNCGFSAYAAPLGMLECGACAHAGMVPLILKLNSSTALSPKGSPPNQTVTASVKDALRLGCVAVGLTIYPGSESFLSMVGEARELIREAKSCGLAVVVWSYPRGGDLSKKGETAIDVVSYAAHIAASIGAHIIKVKLPTNHIERDSAECDISSLAQRVAYVKRACFAGRRMVVFSGGSTKSDDELLKEVEAVRAGGGDGSIIGRNSFQRPEKDAASLMRSIAEIYS</sequence>
<dbReference type="NCBIfam" id="NF006704">
    <property type="entry name" value="PRK09250.1-1"/>
    <property type="match status" value="1"/>
</dbReference>
<organism evidence="6 7">
    <name type="scientific">Anaplasma centrale (strain Israel)</name>
    <name type="common">Anaplasma marginale subsp. centrale (strain Israel)</name>
    <dbReference type="NCBI Taxonomy" id="574556"/>
    <lineage>
        <taxon>Bacteria</taxon>
        <taxon>Pseudomonadati</taxon>
        <taxon>Pseudomonadota</taxon>
        <taxon>Alphaproteobacteria</taxon>
        <taxon>Rickettsiales</taxon>
        <taxon>Anaplasmataceae</taxon>
        <taxon>Anaplasma</taxon>
    </lineage>
</organism>
<dbReference type="STRING" id="574556.ACIS_00202"/>
<evidence type="ECO:0000256" key="1">
    <source>
        <dbReference type="ARBA" id="ARBA00013068"/>
    </source>
</evidence>
<dbReference type="PANTHER" id="PTHR47916:SF4">
    <property type="entry name" value="FRUCTOSE-BISPHOSPHATE ALDOLASE CLASS 1"/>
    <property type="match status" value="1"/>
</dbReference>
<proteinExistence type="inferred from homology"/>